<dbReference type="Pfam" id="PF02634">
    <property type="entry name" value="FdhD-NarQ"/>
    <property type="match status" value="1"/>
</dbReference>
<comment type="function">
    <text evidence="3">Required for formate dehydrogenase (FDH) activity. Acts as a sulfur carrier protein that transfers sulfur from IscS to the molybdenum cofactor prior to its insertion into FDH.</text>
</comment>
<comment type="similarity">
    <text evidence="3">Belongs to the FdhD family.</text>
</comment>
<dbReference type="Gene3D" id="3.40.140.10">
    <property type="entry name" value="Cytidine Deaminase, domain 2"/>
    <property type="match status" value="1"/>
</dbReference>
<dbReference type="Gene3D" id="3.10.20.10">
    <property type="match status" value="1"/>
</dbReference>
<keyword evidence="2 3" id="KW-0501">Molybdenum cofactor biosynthesis</keyword>
<keyword evidence="5" id="KW-1185">Reference proteome</keyword>
<dbReference type="PANTHER" id="PTHR30592:SF1">
    <property type="entry name" value="SULFUR CARRIER PROTEIN FDHD"/>
    <property type="match status" value="1"/>
</dbReference>
<feature type="binding site" evidence="3">
    <location>
        <begin position="246"/>
        <end position="251"/>
    </location>
    <ligand>
        <name>Mo-bis(molybdopterin guanine dinucleotide)</name>
        <dbReference type="ChEBI" id="CHEBI:60539"/>
    </ligand>
</feature>
<dbReference type="InterPro" id="IPR003786">
    <property type="entry name" value="FdhD"/>
</dbReference>
<dbReference type="EMBL" id="JAJJPB010000003">
    <property type="protein sequence ID" value="MCC9294105.1"/>
    <property type="molecule type" value="Genomic_DNA"/>
</dbReference>
<comment type="subcellular location">
    <subcellularLocation>
        <location evidence="3">Cytoplasm</location>
    </subcellularLocation>
</comment>
<evidence type="ECO:0000256" key="1">
    <source>
        <dbReference type="ARBA" id="ARBA00022490"/>
    </source>
</evidence>
<sequence length="262" mass="29777">MDKTFQIKVTKYDGKHSKVVDELAICEYPLNIFVNGRHLAVLLCTPEKLEELTVGFLIFHGIIKSYDEVKSVKIDEKMGRAEVLLNCEDIDTSNYLKQVLPHNFNEQDSTEFFSHIMNSLKIGRIQNENVHVKGEIIYDLMKKSLSYSDAFRNTGGVHCAALCDGYNIVSICEDIARHNAVDKLLGKAFMEGINLKDKILFLSSRVSFEMVFKIARFGVPIVISKSAPTYLSIKFAEALNVTLVGFVRERRMNVYTNPQRII</sequence>
<dbReference type="Proteomes" id="UP001165422">
    <property type="component" value="Unassembled WGS sequence"/>
</dbReference>
<dbReference type="PANTHER" id="PTHR30592">
    <property type="entry name" value="FORMATE DEHYDROGENASE"/>
    <property type="match status" value="1"/>
</dbReference>
<keyword evidence="1 3" id="KW-0963">Cytoplasm</keyword>
<evidence type="ECO:0000256" key="3">
    <source>
        <dbReference type="HAMAP-Rule" id="MF_00187"/>
    </source>
</evidence>
<evidence type="ECO:0000313" key="4">
    <source>
        <dbReference type="EMBL" id="MCC9294105.1"/>
    </source>
</evidence>
<dbReference type="NCBIfam" id="TIGR00129">
    <property type="entry name" value="fdhD_narQ"/>
    <property type="match status" value="1"/>
</dbReference>
<organism evidence="4 5">
    <name type="scientific">Clostridium aromativorans</name>
    <dbReference type="NCBI Taxonomy" id="2836848"/>
    <lineage>
        <taxon>Bacteria</taxon>
        <taxon>Bacillati</taxon>
        <taxon>Bacillota</taxon>
        <taxon>Clostridia</taxon>
        <taxon>Eubacteriales</taxon>
        <taxon>Clostridiaceae</taxon>
        <taxon>Clostridium</taxon>
    </lineage>
</organism>
<evidence type="ECO:0000256" key="2">
    <source>
        <dbReference type="ARBA" id="ARBA00023150"/>
    </source>
</evidence>
<accession>A0ABS8N2X8</accession>
<reference evidence="4" key="1">
    <citation type="submission" date="2021-11" db="EMBL/GenBank/DDBJ databases">
        <authorList>
            <person name="Qingchun L."/>
            <person name="Dong Z."/>
            <person name="Zongwei Q."/>
            <person name="Jia Z."/>
            <person name="Duotao L."/>
        </authorList>
    </citation>
    <scope>NUCLEOTIDE SEQUENCE</scope>
    <source>
        <strain evidence="4">WLY-B-L2</strain>
    </source>
</reference>
<feature type="active site" description="Cysteine persulfide intermediate" evidence="3">
    <location>
        <position position="87"/>
    </location>
</feature>
<evidence type="ECO:0000313" key="5">
    <source>
        <dbReference type="Proteomes" id="UP001165422"/>
    </source>
</evidence>
<comment type="caution">
    <text evidence="4">The sequence shown here is derived from an EMBL/GenBank/DDBJ whole genome shotgun (WGS) entry which is preliminary data.</text>
</comment>
<gene>
    <name evidence="3 4" type="primary">fdhD</name>
    <name evidence="4" type="ORF">LN736_04375</name>
</gene>
<name>A0ABS8N2X8_9CLOT</name>
<dbReference type="InterPro" id="IPR016193">
    <property type="entry name" value="Cytidine_deaminase-like"/>
</dbReference>
<dbReference type="RefSeq" id="WP_229980973.1">
    <property type="nucleotide sequence ID" value="NZ_JAJJPB010000003.1"/>
</dbReference>
<proteinExistence type="inferred from homology"/>
<dbReference type="SUPFAM" id="SSF53927">
    <property type="entry name" value="Cytidine deaminase-like"/>
    <property type="match status" value="1"/>
</dbReference>
<dbReference type="HAMAP" id="MF_00187">
    <property type="entry name" value="FdhD"/>
    <property type="match status" value="1"/>
</dbReference>
<protein>
    <recommendedName>
        <fullName evidence="3">Sulfur carrier protein FdhD</fullName>
    </recommendedName>
</protein>
<dbReference type="PIRSF" id="PIRSF015626">
    <property type="entry name" value="FdhD"/>
    <property type="match status" value="1"/>
</dbReference>